<comment type="subcellular location">
    <subcellularLocation>
        <location evidence="1">Membrane</location>
        <topology evidence="1">Multi-pass membrane protein</topology>
    </subcellularLocation>
</comment>
<feature type="transmembrane region" description="Helical" evidence="12">
    <location>
        <begin position="321"/>
        <end position="346"/>
    </location>
</feature>
<comment type="caution">
    <text evidence="14">The sequence shown here is derived from an EMBL/GenBank/DDBJ whole genome shotgun (WGS) entry which is preliminary data.</text>
</comment>
<dbReference type="CDD" id="cd15399">
    <property type="entry name" value="7tmA_NPY2R"/>
    <property type="match status" value="1"/>
</dbReference>
<dbReference type="Gene3D" id="1.20.1070.10">
    <property type="entry name" value="Rhodopsin 7-helix transmembrane proteins"/>
    <property type="match status" value="1"/>
</dbReference>
<reference evidence="14" key="1">
    <citation type="submission" date="2020-10" db="EMBL/GenBank/DDBJ databases">
        <title>Feather gene expression reveals the developmental basis of iridescence in African starlings.</title>
        <authorList>
            <person name="Rubenstein D.R."/>
        </authorList>
    </citation>
    <scope>NUCLEOTIDE SEQUENCE</scope>
    <source>
        <strain evidence="14">SS15</strain>
        <tissue evidence="14">Liver</tissue>
    </source>
</reference>
<evidence type="ECO:0000256" key="8">
    <source>
        <dbReference type="ARBA" id="ARBA00023170"/>
    </source>
</evidence>
<feature type="transmembrane region" description="Helical" evidence="12">
    <location>
        <begin position="395"/>
        <end position="416"/>
    </location>
</feature>
<evidence type="ECO:0000256" key="2">
    <source>
        <dbReference type="ARBA" id="ARBA00010663"/>
    </source>
</evidence>
<evidence type="ECO:0000256" key="11">
    <source>
        <dbReference type="RuleBase" id="RU000688"/>
    </source>
</evidence>
<keyword evidence="8 11" id="KW-0675">Receptor</keyword>
<name>A0A835NPG0_9PASS</name>
<feature type="transmembrane region" description="Helical" evidence="12">
    <location>
        <begin position="358"/>
        <end position="383"/>
    </location>
</feature>
<dbReference type="InterPro" id="IPR000276">
    <property type="entry name" value="GPCR_Rhodpsn"/>
</dbReference>
<organism evidence="14">
    <name type="scientific">Lamprotornis superbus</name>
    <dbReference type="NCBI Taxonomy" id="245042"/>
    <lineage>
        <taxon>Eukaryota</taxon>
        <taxon>Metazoa</taxon>
        <taxon>Chordata</taxon>
        <taxon>Craniata</taxon>
        <taxon>Vertebrata</taxon>
        <taxon>Euteleostomi</taxon>
        <taxon>Archelosauria</taxon>
        <taxon>Archosauria</taxon>
        <taxon>Dinosauria</taxon>
        <taxon>Saurischia</taxon>
        <taxon>Theropoda</taxon>
        <taxon>Coelurosauria</taxon>
        <taxon>Aves</taxon>
        <taxon>Neognathae</taxon>
        <taxon>Neoaves</taxon>
        <taxon>Telluraves</taxon>
        <taxon>Australaves</taxon>
        <taxon>Passeriformes</taxon>
        <taxon>Sturnidae</taxon>
        <taxon>Lamprotornis</taxon>
    </lineage>
</organism>
<evidence type="ECO:0000256" key="10">
    <source>
        <dbReference type="ARBA" id="ARBA00032013"/>
    </source>
</evidence>
<dbReference type="AlphaFoldDB" id="A0A835NPG0"/>
<keyword evidence="4 11" id="KW-0812">Transmembrane</keyword>
<evidence type="ECO:0000313" key="16">
    <source>
        <dbReference type="Proteomes" id="UP000618051"/>
    </source>
</evidence>
<reference evidence="15" key="3">
    <citation type="submission" date="2022-01" db="EMBL/GenBank/DDBJ databases">
        <authorList>
            <person name="Rubenstein D.R."/>
        </authorList>
    </citation>
    <scope>NUCLEOTIDE SEQUENCE</scope>
    <source>
        <strain evidence="15">SS15</strain>
        <tissue evidence="15">Liver</tissue>
    </source>
</reference>
<dbReference type="InterPro" id="IPR000611">
    <property type="entry name" value="NPY_rcpt"/>
</dbReference>
<dbReference type="PROSITE" id="PS00237">
    <property type="entry name" value="G_PROTEIN_RECEP_F1_1"/>
    <property type="match status" value="1"/>
</dbReference>
<gene>
    <name evidence="15" type="ORF">IHE44_0003835</name>
    <name evidence="14" type="ORF">IHE44_001834</name>
</gene>
<dbReference type="EMBL" id="JADDUC010000121">
    <property type="protein sequence ID" value="KAG0118070.1"/>
    <property type="molecule type" value="Genomic_DNA"/>
</dbReference>
<evidence type="ECO:0000256" key="6">
    <source>
        <dbReference type="ARBA" id="ARBA00023040"/>
    </source>
</evidence>
<dbReference type="PROSITE" id="PS50262">
    <property type="entry name" value="G_PROTEIN_RECEP_F1_2"/>
    <property type="match status" value="1"/>
</dbReference>
<evidence type="ECO:0000313" key="14">
    <source>
        <dbReference type="EMBL" id="KAG0118070.1"/>
    </source>
</evidence>
<feature type="transmembrane region" description="Helical" evidence="12">
    <location>
        <begin position="572"/>
        <end position="596"/>
    </location>
</feature>
<evidence type="ECO:0000256" key="9">
    <source>
        <dbReference type="ARBA" id="ARBA00023224"/>
    </source>
</evidence>
<dbReference type="InterPro" id="IPR001358">
    <property type="entry name" value="NPY2_rcpt"/>
</dbReference>
<dbReference type="PRINTS" id="PR01014">
    <property type="entry name" value="NRPEPTIDEY2R"/>
</dbReference>
<evidence type="ECO:0000256" key="7">
    <source>
        <dbReference type="ARBA" id="ARBA00023136"/>
    </source>
</evidence>
<dbReference type="PANTHER" id="PTHR24235">
    <property type="entry name" value="NEUROPEPTIDE Y RECEPTOR"/>
    <property type="match status" value="1"/>
</dbReference>
<evidence type="ECO:0000256" key="3">
    <source>
        <dbReference type="ARBA" id="ARBA00019472"/>
    </source>
</evidence>
<accession>A0A835NPG0</accession>
<feature type="transmembrane region" description="Helical" evidence="12">
    <location>
        <begin position="538"/>
        <end position="560"/>
    </location>
</feature>
<keyword evidence="5 12" id="KW-1133">Transmembrane helix</keyword>
<dbReference type="PRINTS" id="PR00237">
    <property type="entry name" value="GPCRRHODOPSN"/>
</dbReference>
<feature type="transmembrane region" description="Helical" evidence="12">
    <location>
        <begin position="488"/>
        <end position="509"/>
    </location>
</feature>
<comment type="similarity">
    <text evidence="2 11">Belongs to the G-protein coupled receptor 1 family.</text>
</comment>
<dbReference type="EMBL" id="JADDUC020000016">
    <property type="protein sequence ID" value="KAI1234121.1"/>
    <property type="molecule type" value="Genomic_DNA"/>
</dbReference>
<dbReference type="PANTHER" id="PTHR24235:SF22">
    <property type="entry name" value="NEUROPEPTIDE Y RECEPTOR TYPE 2"/>
    <property type="match status" value="1"/>
</dbReference>
<evidence type="ECO:0000256" key="1">
    <source>
        <dbReference type="ARBA" id="ARBA00004141"/>
    </source>
</evidence>
<feature type="transmembrane region" description="Helical" evidence="12">
    <location>
        <begin position="436"/>
        <end position="456"/>
    </location>
</feature>
<keyword evidence="16" id="KW-1185">Reference proteome</keyword>
<evidence type="ECO:0000313" key="15">
    <source>
        <dbReference type="EMBL" id="KAI1234121.1"/>
    </source>
</evidence>
<evidence type="ECO:0000256" key="5">
    <source>
        <dbReference type="ARBA" id="ARBA00022989"/>
    </source>
</evidence>
<dbReference type="GO" id="GO:0016020">
    <property type="term" value="C:membrane"/>
    <property type="evidence" value="ECO:0007669"/>
    <property type="project" value="UniProtKB-SubCell"/>
</dbReference>
<sequence length="728" mass="81626">MYRFELQMQILEPKEEWHHFTMLFTNPSIQEESSNTDGDVLVTAISLSGTSTTRSKTSTYPSWEAPSSGLGPENTVFGEFDYALWRRRGMKWEVQWVQLLGSFPGVSVKHEGKGKQLLIPVSVFCVGCPDAGKEIPLWFECKYTLRTLIPLDPPLLQSLLEDPVALPEQCPAVGQERGRGGCSNNSIPEEQFHNECHPEGVWFSPCEAEHYELHHSKALSAPREARVCGQVDFQRVERTKRSILGSDETVTGDFLLLLMESIRPGMGPLEGANSTFTMEKTALDENLPHGWHAKDFVTPTQDLSGSHSVMMDSTKILGVQVILIAAYSLIILLGFIGNSLVIYIIVKYKTMRTVTNFFIANLALADLMVDTLCLPFTLVYTLLDEWKFGAVLCHLVPYAQALSVHVSTLTLTVIALDRYRCIVFHLDSRISKRLSFTIIAVMWLAAAVLAGPLAIFREYRYEEIPSINLKMAVCSEKWPSGNNRDATIYSLSMLLLQYVLPLAIICYAYTRIWFKLKNHVSPTSRNENQCRRRKTTKMLVMVVVVFAVCWLPFHIFQLAIDLDLVLIFHEYKLLYTVFHVGAMCSTFVNPLLYGWMNKNYRNGFLMFFRCQNKPESIHTEGGKSGAEISSIVLSNGITLLKTPGDAVVLNRSLLLQLPSDQIPTCASPLAAALTPCSYCQHKAHGRHDDMGAIADRGLLCKPPLAHNRHLNTAASPAPRSAIMLLIFK</sequence>
<feature type="domain" description="G-protein coupled receptors family 1 profile" evidence="13">
    <location>
        <begin position="337"/>
        <end position="593"/>
    </location>
</feature>
<evidence type="ECO:0000259" key="13">
    <source>
        <dbReference type="PROSITE" id="PS50262"/>
    </source>
</evidence>
<dbReference type="SMART" id="SM01381">
    <property type="entry name" value="7TM_GPCR_Srsx"/>
    <property type="match status" value="1"/>
</dbReference>
<keyword evidence="7 12" id="KW-0472">Membrane</keyword>
<protein>
    <recommendedName>
        <fullName evidence="3">Neuropeptide Y receptor type 2</fullName>
    </recommendedName>
    <alternativeName>
        <fullName evidence="10">NPY-Y2 receptor</fullName>
    </alternativeName>
</protein>
<dbReference type="PRINTS" id="PR01012">
    <property type="entry name" value="NRPEPTIDEYR"/>
</dbReference>
<keyword evidence="9 11" id="KW-0807">Transducer</keyword>
<evidence type="ECO:0000256" key="12">
    <source>
        <dbReference type="SAM" id="Phobius"/>
    </source>
</evidence>
<dbReference type="GO" id="GO:0004983">
    <property type="term" value="F:neuropeptide Y receptor activity"/>
    <property type="evidence" value="ECO:0007669"/>
    <property type="project" value="InterPro"/>
</dbReference>
<proteinExistence type="inferred from homology"/>
<reference evidence="15 16" key="2">
    <citation type="journal article" date="2021" name="J. Hered.">
        <title>Feather Gene Expression Elucidates the Developmental Basis of Plumage Iridescence in African Starlings.</title>
        <authorList>
            <person name="Rubenstein D.R."/>
            <person name="Corvelo A."/>
            <person name="MacManes M.D."/>
            <person name="Maia R."/>
            <person name="Narzisi G."/>
            <person name="Rousaki A."/>
            <person name="Vandenabeele P."/>
            <person name="Shawkey M.D."/>
            <person name="Solomon J."/>
        </authorList>
    </citation>
    <scope>NUCLEOTIDE SEQUENCE [LARGE SCALE GENOMIC DNA]</scope>
    <source>
        <strain evidence="15">SS15</strain>
    </source>
</reference>
<dbReference type="Proteomes" id="UP000618051">
    <property type="component" value="Unassembled WGS sequence"/>
</dbReference>
<dbReference type="InterPro" id="IPR017452">
    <property type="entry name" value="GPCR_Rhodpsn_7TM"/>
</dbReference>
<dbReference type="OrthoDB" id="9046662at2759"/>
<dbReference type="SUPFAM" id="SSF81321">
    <property type="entry name" value="Family A G protein-coupled receptor-like"/>
    <property type="match status" value="1"/>
</dbReference>
<keyword evidence="6 11" id="KW-0297">G-protein coupled receptor</keyword>
<dbReference type="Pfam" id="PF00001">
    <property type="entry name" value="7tm_1"/>
    <property type="match status" value="1"/>
</dbReference>
<evidence type="ECO:0000256" key="4">
    <source>
        <dbReference type="ARBA" id="ARBA00022692"/>
    </source>
</evidence>